<dbReference type="Gene3D" id="3.40.50.1820">
    <property type="entry name" value="alpha/beta hydrolase"/>
    <property type="match status" value="2"/>
</dbReference>
<evidence type="ECO:0000313" key="2">
    <source>
        <dbReference type="Proteomes" id="UP000759131"/>
    </source>
</evidence>
<organism evidence="1">
    <name type="scientific">Medioppia subpectinata</name>
    <dbReference type="NCBI Taxonomy" id="1979941"/>
    <lineage>
        <taxon>Eukaryota</taxon>
        <taxon>Metazoa</taxon>
        <taxon>Ecdysozoa</taxon>
        <taxon>Arthropoda</taxon>
        <taxon>Chelicerata</taxon>
        <taxon>Arachnida</taxon>
        <taxon>Acari</taxon>
        <taxon>Acariformes</taxon>
        <taxon>Sarcoptiformes</taxon>
        <taxon>Oribatida</taxon>
        <taxon>Brachypylina</taxon>
        <taxon>Oppioidea</taxon>
        <taxon>Oppiidae</taxon>
        <taxon>Medioppia</taxon>
    </lineage>
</organism>
<dbReference type="InterPro" id="IPR029058">
    <property type="entry name" value="AB_hydrolase_fold"/>
</dbReference>
<dbReference type="Pfam" id="PF06342">
    <property type="entry name" value="DUF1057"/>
    <property type="match status" value="2"/>
</dbReference>
<name>A0A7R9KT75_9ACAR</name>
<gene>
    <name evidence="1" type="ORF">OSB1V03_LOCUS8193</name>
</gene>
<dbReference type="PANTHER" id="PTHR47533:SF4">
    <property type="entry name" value="AB HYDROLASE-1 DOMAIN-CONTAINING PROTEIN"/>
    <property type="match status" value="1"/>
</dbReference>
<dbReference type="SUPFAM" id="SSF53474">
    <property type="entry name" value="alpha/beta-Hydrolases"/>
    <property type="match status" value="2"/>
</dbReference>
<evidence type="ECO:0000313" key="1">
    <source>
        <dbReference type="EMBL" id="CAD7627768.1"/>
    </source>
</evidence>
<reference evidence="1" key="1">
    <citation type="submission" date="2020-11" db="EMBL/GenBank/DDBJ databases">
        <authorList>
            <person name="Tran Van P."/>
        </authorList>
    </citation>
    <scope>NUCLEOTIDE SEQUENCE</scope>
</reference>
<dbReference type="PANTHER" id="PTHR47533">
    <property type="entry name" value="PROTEIN CBG21859"/>
    <property type="match status" value="1"/>
</dbReference>
<dbReference type="InterPro" id="IPR010463">
    <property type="entry name" value="DUF1057"/>
</dbReference>
<sequence length="546" mass="62644">MPIEGKEPKTLSKESNEWTAIAIHGMPGNYEHFSGLFESFGGKESSVRVISPNMPEFSLTRQSMAFWHSNNERSQFIRDFLKAINVSKIDCLISHSAGIHPIAKIWSKPEDLKIGSIGLFCPQPLWVTKLFFRLSRNLAYFTENKIGIKLMDVLRPDLIAHRFGYPMRFESVDEVLMLWLFSRLDPHKLHKRLEYLKNHKIPTLVVYGERDKLIQKTLKWRLSGESLGLTVRLRLAIGKGSRENDLLVKNPRLYRKSPTNGLPVSVEYVDTFGDRKVSKSDNVKTIVAIHGNPGHHKHYSGLYESFGGKESSVRVIVPNMPDFGLTRQSMAFWHSNEERSQFIRDFLRAINVSKIDCLISHSAGIQPNSLLWSEPRELTIRSLGIFSPQYLSDRFFEVNKLLSNFARNKFGIAFMDAIKPHMISRGRAPITFNSVDEVLYFVLVHSYVVNKEFYHKLDILKSMKIPTLVVYGENDKLVPKENFEKFVERLGAKPTDRTVYADNTIESNSDHNNWIKVVTLKSGGHFAYNKFSQIVSKHIDNLLLTS</sequence>
<keyword evidence="2" id="KW-1185">Reference proteome</keyword>
<proteinExistence type="predicted"/>
<dbReference type="OrthoDB" id="6431331at2759"/>
<dbReference type="EMBL" id="OC859605">
    <property type="protein sequence ID" value="CAD7627768.1"/>
    <property type="molecule type" value="Genomic_DNA"/>
</dbReference>
<accession>A0A7R9KT75</accession>
<protein>
    <submittedName>
        <fullName evidence="1">Uncharacterized protein</fullName>
    </submittedName>
</protein>
<dbReference type="Proteomes" id="UP000759131">
    <property type="component" value="Unassembled WGS sequence"/>
</dbReference>
<dbReference type="EMBL" id="CAJPIZ010005030">
    <property type="protein sequence ID" value="CAG2108198.1"/>
    <property type="molecule type" value="Genomic_DNA"/>
</dbReference>
<dbReference type="AlphaFoldDB" id="A0A7R9KT75"/>